<evidence type="ECO:0000313" key="2">
    <source>
        <dbReference type="Proteomes" id="UP001152607"/>
    </source>
</evidence>
<comment type="caution">
    <text evidence="1">The sequence shown here is derived from an EMBL/GenBank/DDBJ whole genome shotgun (WGS) entry which is preliminary data.</text>
</comment>
<accession>A0A9W4U4W5</accession>
<evidence type="ECO:0000313" key="1">
    <source>
        <dbReference type="EMBL" id="CAI6264181.1"/>
    </source>
</evidence>
<dbReference type="EMBL" id="CAOQHR010000001">
    <property type="protein sequence ID" value="CAI6264181.1"/>
    <property type="molecule type" value="Genomic_DNA"/>
</dbReference>
<dbReference type="Proteomes" id="UP001152607">
    <property type="component" value="Unassembled WGS sequence"/>
</dbReference>
<name>A0A9W4U4W5_9PLEO</name>
<protein>
    <submittedName>
        <fullName evidence="1">Uncharacterized protein</fullName>
    </submittedName>
</protein>
<reference evidence="1" key="1">
    <citation type="submission" date="2023-01" db="EMBL/GenBank/DDBJ databases">
        <authorList>
            <person name="Van Ghelder C."/>
            <person name="Rancurel C."/>
        </authorList>
    </citation>
    <scope>NUCLEOTIDE SEQUENCE</scope>
    <source>
        <strain evidence="1">CNCM I-4278</strain>
    </source>
</reference>
<dbReference type="OrthoDB" id="3727999at2759"/>
<gene>
    <name evidence="1" type="ORF">PDIGIT_LOCUS1470</name>
</gene>
<keyword evidence="2" id="KW-1185">Reference proteome</keyword>
<sequence>MSTTYLSIYDLLRITYTYESQAMEGDCQRPSSRHRSESQVSSCSTPELCMHVAASTTPSMSYAELETDFTDLYAKKKRDSCVSMT</sequence>
<proteinExistence type="predicted"/>
<dbReference type="AlphaFoldDB" id="A0A9W4U4W5"/>
<organism evidence="1 2">
    <name type="scientific">Periconia digitata</name>
    <dbReference type="NCBI Taxonomy" id="1303443"/>
    <lineage>
        <taxon>Eukaryota</taxon>
        <taxon>Fungi</taxon>
        <taxon>Dikarya</taxon>
        <taxon>Ascomycota</taxon>
        <taxon>Pezizomycotina</taxon>
        <taxon>Dothideomycetes</taxon>
        <taxon>Pleosporomycetidae</taxon>
        <taxon>Pleosporales</taxon>
        <taxon>Massarineae</taxon>
        <taxon>Periconiaceae</taxon>
        <taxon>Periconia</taxon>
    </lineage>
</organism>